<dbReference type="AlphaFoldDB" id="A0AAV9D2M2"/>
<evidence type="ECO:0000313" key="7">
    <source>
        <dbReference type="Proteomes" id="UP001180020"/>
    </source>
</evidence>
<proteinExistence type="inferred from homology"/>
<dbReference type="Gene3D" id="3.50.50.60">
    <property type="entry name" value="FAD/NAD(P)-binding domain"/>
    <property type="match status" value="1"/>
</dbReference>
<dbReference type="GO" id="GO:0050660">
    <property type="term" value="F:flavin adenine dinucleotide binding"/>
    <property type="evidence" value="ECO:0007669"/>
    <property type="project" value="TreeGrafter"/>
</dbReference>
<gene>
    <name evidence="6" type="primary">YUC5</name>
    <name evidence="6" type="ORF">QJS10_CPA16g01434</name>
</gene>
<keyword evidence="5" id="KW-0732">Signal</keyword>
<dbReference type="PANTHER" id="PTHR43539:SF42">
    <property type="entry name" value="OS01G0273800 PROTEIN"/>
    <property type="match status" value="1"/>
</dbReference>
<evidence type="ECO:0000256" key="1">
    <source>
        <dbReference type="ARBA" id="ARBA00009183"/>
    </source>
</evidence>
<reference evidence="6" key="1">
    <citation type="journal article" date="2023" name="Nat. Commun.">
        <title>Diploid and tetraploid genomes of Acorus and the evolution of monocots.</title>
        <authorList>
            <person name="Ma L."/>
            <person name="Liu K.W."/>
            <person name="Li Z."/>
            <person name="Hsiao Y.Y."/>
            <person name="Qi Y."/>
            <person name="Fu T."/>
            <person name="Tang G.D."/>
            <person name="Zhang D."/>
            <person name="Sun W.H."/>
            <person name="Liu D.K."/>
            <person name="Li Y."/>
            <person name="Chen G.Z."/>
            <person name="Liu X.D."/>
            <person name="Liao X.Y."/>
            <person name="Jiang Y.T."/>
            <person name="Yu X."/>
            <person name="Hao Y."/>
            <person name="Huang J."/>
            <person name="Zhao X.W."/>
            <person name="Ke S."/>
            <person name="Chen Y.Y."/>
            <person name="Wu W.L."/>
            <person name="Hsu J.L."/>
            <person name="Lin Y.F."/>
            <person name="Huang M.D."/>
            <person name="Li C.Y."/>
            <person name="Huang L."/>
            <person name="Wang Z.W."/>
            <person name="Zhao X."/>
            <person name="Zhong W.Y."/>
            <person name="Peng D.H."/>
            <person name="Ahmad S."/>
            <person name="Lan S."/>
            <person name="Zhang J.S."/>
            <person name="Tsai W.C."/>
            <person name="Van de Peer Y."/>
            <person name="Liu Z.J."/>
        </authorList>
    </citation>
    <scope>NUCLEOTIDE SEQUENCE</scope>
    <source>
        <strain evidence="6">CP</strain>
    </source>
</reference>
<evidence type="ECO:0000313" key="6">
    <source>
        <dbReference type="EMBL" id="KAK1294368.1"/>
    </source>
</evidence>
<name>A0AAV9D2M2_ACOCL</name>
<dbReference type="InterPro" id="IPR036188">
    <property type="entry name" value="FAD/NAD-bd_sf"/>
</dbReference>
<sequence length="129" mass="14569">MSKFFPCHWVDSIVLFLCYLKFGNTSEFGFRSPSKGPFYLKDNTPFYPVVDVGTVDKIKSGQIQVLLSLASVKGSEVRFVDGKTLQFDAIVFATGYKRTVKNWLKDDGEWLNKNSQITGRARMVSTVLV</sequence>
<accession>A0AAV9D2M2</accession>
<comment type="caution">
    <text evidence="6">The sequence shown here is derived from an EMBL/GenBank/DDBJ whole genome shotgun (WGS) entry which is preliminary data.</text>
</comment>
<comment type="catalytic activity">
    <reaction evidence="4">
        <text>indole-3-pyruvate + NADPH + O2 + H(+) = (indol-3-yl)acetate + CO2 + NADP(+) + H2O</text>
        <dbReference type="Rhea" id="RHEA:34331"/>
        <dbReference type="ChEBI" id="CHEBI:15377"/>
        <dbReference type="ChEBI" id="CHEBI:15378"/>
        <dbReference type="ChEBI" id="CHEBI:15379"/>
        <dbReference type="ChEBI" id="CHEBI:16526"/>
        <dbReference type="ChEBI" id="CHEBI:17640"/>
        <dbReference type="ChEBI" id="CHEBI:30854"/>
        <dbReference type="ChEBI" id="CHEBI:57783"/>
        <dbReference type="ChEBI" id="CHEBI:58349"/>
        <dbReference type="EC" id="1.14.13.168"/>
    </reaction>
</comment>
<dbReference type="EC" id="1.14.13.168" evidence="3"/>
<dbReference type="EMBL" id="JAUJYO010000016">
    <property type="protein sequence ID" value="KAK1294368.1"/>
    <property type="molecule type" value="Genomic_DNA"/>
</dbReference>
<evidence type="ECO:0000256" key="4">
    <source>
        <dbReference type="ARBA" id="ARBA00047707"/>
    </source>
</evidence>
<dbReference type="GO" id="GO:0103075">
    <property type="term" value="F:indole-3-pyruvate monooxygenase activity"/>
    <property type="evidence" value="ECO:0007669"/>
    <property type="project" value="UniProtKB-EC"/>
</dbReference>
<reference evidence="6" key="2">
    <citation type="submission" date="2023-06" db="EMBL/GenBank/DDBJ databases">
        <authorList>
            <person name="Ma L."/>
            <person name="Liu K.-W."/>
            <person name="Li Z."/>
            <person name="Hsiao Y.-Y."/>
            <person name="Qi Y."/>
            <person name="Fu T."/>
            <person name="Tang G."/>
            <person name="Zhang D."/>
            <person name="Sun W.-H."/>
            <person name="Liu D.-K."/>
            <person name="Li Y."/>
            <person name="Chen G.-Z."/>
            <person name="Liu X.-D."/>
            <person name="Liao X.-Y."/>
            <person name="Jiang Y.-T."/>
            <person name="Yu X."/>
            <person name="Hao Y."/>
            <person name="Huang J."/>
            <person name="Zhao X.-W."/>
            <person name="Ke S."/>
            <person name="Chen Y.-Y."/>
            <person name="Wu W.-L."/>
            <person name="Hsu J.-L."/>
            <person name="Lin Y.-F."/>
            <person name="Huang M.-D."/>
            <person name="Li C.-Y."/>
            <person name="Huang L."/>
            <person name="Wang Z.-W."/>
            <person name="Zhao X."/>
            <person name="Zhong W.-Y."/>
            <person name="Peng D.-H."/>
            <person name="Ahmad S."/>
            <person name="Lan S."/>
            <person name="Zhang J.-S."/>
            <person name="Tsai W.-C."/>
            <person name="Van De Peer Y."/>
            <person name="Liu Z.-J."/>
        </authorList>
    </citation>
    <scope>NUCLEOTIDE SEQUENCE</scope>
    <source>
        <strain evidence="6">CP</strain>
        <tissue evidence="6">Leaves</tissue>
    </source>
</reference>
<evidence type="ECO:0000256" key="3">
    <source>
        <dbReference type="ARBA" id="ARBA00039148"/>
    </source>
</evidence>
<organism evidence="6 7">
    <name type="scientific">Acorus calamus</name>
    <name type="common">Sweet flag</name>
    <dbReference type="NCBI Taxonomy" id="4465"/>
    <lineage>
        <taxon>Eukaryota</taxon>
        <taxon>Viridiplantae</taxon>
        <taxon>Streptophyta</taxon>
        <taxon>Embryophyta</taxon>
        <taxon>Tracheophyta</taxon>
        <taxon>Spermatophyta</taxon>
        <taxon>Magnoliopsida</taxon>
        <taxon>Liliopsida</taxon>
        <taxon>Acoraceae</taxon>
        <taxon>Acorus</taxon>
    </lineage>
</organism>
<dbReference type="InterPro" id="IPR050982">
    <property type="entry name" value="Auxin_biosynth/cation_transpt"/>
</dbReference>
<comment type="similarity">
    <text evidence="1">Belongs to the FMO family.</text>
</comment>
<dbReference type="PANTHER" id="PTHR43539">
    <property type="entry name" value="FLAVIN-BINDING MONOOXYGENASE-LIKE PROTEIN (AFU_ORTHOLOGUE AFUA_4G09220)"/>
    <property type="match status" value="1"/>
</dbReference>
<dbReference type="SUPFAM" id="SSF51905">
    <property type="entry name" value="FAD/NAD(P)-binding domain"/>
    <property type="match status" value="1"/>
</dbReference>
<protein>
    <recommendedName>
        <fullName evidence="3">indole-3-pyruvate monooxygenase</fullName>
        <ecNumber evidence="3">1.14.13.168</ecNumber>
    </recommendedName>
</protein>
<feature type="signal peptide" evidence="5">
    <location>
        <begin position="1"/>
        <end position="25"/>
    </location>
</feature>
<evidence type="ECO:0000256" key="2">
    <source>
        <dbReference type="ARBA" id="ARBA00023002"/>
    </source>
</evidence>
<keyword evidence="6" id="KW-0503">Monooxygenase</keyword>
<feature type="chain" id="PRO_5043956328" description="indole-3-pyruvate monooxygenase" evidence="5">
    <location>
        <begin position="26"/>
        <end position="129"/>
    </location>
</feature>
<dbReference type="Proteomes" id="UP001180020">
    <property type="component" value="Unassembled WGS sequence"/>
</dbReference>
<keyword evidence="7" id="KW-1185">Reference proteome</keyword>
<evidence type="ECO:0000256" key="5">
    <source>
        <dbReference type="SAM" id="SignalP"/>
    </source>
</evidence>
<keyword evidence="2" id="KW-0560">Oxidoreductase</keyword>